<dbReference type="EMBL" id="CM000641">
    <property type="protein sequence ID" value="EED92822.1"/>
    <property type="molecule type" value="Genomic_DNA"/>
</dbReference>
<dbReference type="InterPro" id="IPR002579">
    <property type="entry name" value="Met_Sox_Rdtase_MsrB_dom"/>
</dbReference>
<dbReference type="eggNOG" id="KOG0856">
    <property type="taxonomic scope" value="Eukaryota"/>
</dbReference>
<dbReference type="InterPro" id="IPR011057">
    <property type="entry name" value="Mss4-like_sf"/>
</dbReference>
<comment type="similarity">
    <text evidence="1">Belongs to the MsrB Met sulfoxide reductase family.</text>
</comment>
<protein>
    <recommendedName>
        <fullName evidence="3">MsrB domain-containing protein</fullName>
    </recommendedName>
</protein>
<feature type="non-terminal residue" evidence="4">
    <location>
        <position position="138"/>
    </location>
</feature>
<dbReference type="GeneID" id="7453340"/>
<dbReference type="PANTHER" id="PTHR10173:SF57">
    <property type="entry name" value="PEPTIDE-METHIONINE (R)-S-OXIDE REDUCTASE"/>
    <property type="match status" value="1"/>
</dbReference>
<dbReference type="AlphaFoldDB" id="B8BZ47"/>
<organism evidence="4 5">
    <name type="scientific">Thalassiosira pseudonana</name>
    <name type="common">Marine diatom</name>
    <name type="synonym">Cyclotella nana</name>
    <dbReference type="NCBI Taxonomy" id="35128"/>
    <lineage>
        <taxon>Eukaryota</taxon>
        <taxon>Sar</taxon>
        <taxon>Stramenopiles</taxon>
        <taxon>Ochrophyta</taxon>
        <taxon>Bacillariophyta</taxon>
        <taxon>Coscinodiscophyceae</taxon>
        <taxon>Thalassiosirophycidae</taxon>
        <taxon>Thalassiosirales</taxon>
        <taxon>Thalassiosiraceae</taxon>
        <taxon>Thalassiosira</taxon>
    </lineage>
</organism>
<name>B8BZ47_THAPS</name>
<feature type="domain" description="MsrB" evidence="3">
    <location>
        <begin position="1"/>
        <end position="137"/>
    </location>
</feature>
<dbReference type="HOGENOM" id="CLU_031040_8_5_1"/>
<dbReference type="InParanoid" id="B8BZ47"/>
<dbReference type="PROSITE" id="PS51790">
    <property type="entry name" value="MSRB"/>
    <property type="match status" value="1"/>
</dbReference>
<accession>B8BZ47</accession>
<dbReference type="OMA" id="DEQWRAE"/>
<feature type="non-terminal residue" evidence="4">
    <location>
        <position position="1"/>
    </location>
</feature>
<dbReference type="GO" id="GO:0006979">
    <property type="term" value="P:response to oxidative stress"/>
    <property type="evidence" value="ECO:0007669"/>
    <property type="project" value="InterPro"/>
</dbReference>
<evidence type="ECO:0000313" key="4">
    <source>
        <dbReference type="EMBL" id="EED92822.1"/>
    </source>
</evidence>
<gene>
    <name evidence="4" type="ORF">THAPSDRAFT_33576</name>
</gene>
<dbReference type="Gene3D" id="2.170.150.20">
    <property type="entry name" value="Peptide methionine sulfoxide reductase"/>
    <property type="match status" value="1"/>
</dbReference>
<evidence type="ECO:0000256" key="1">
    <source>
        <dbReference type="ARBA" id="ARBA00007174"/>
    </source>
</evidence>
<proteinExistence type="inferred from homology"/>
<dbReference type="PaxDb" id="35128-Thaps33576"/>
<dbReference type="GO" id="GO:0033743">
    <property type="term" value="F:peptide-methionine (R)-S-oxide reductase activity"/>
    <property type="evidence" value="ECO:0000318"/>
    <property type="project" value="GO_Central"/>
</dbReference>
<dbReference type="InterPro" id="IPR028427">
    <property type="entry name" value="Met_Sox_Rdtase_MsrB"/>
</dbReference>
<dbReference type="GO" id="GO:0005737">
    <property type="term" value="C:cytoplasm"/>
    <property type="evidence" value="ECO:0000318"/>
    <property type="project" value="GO_Central"/>
</dbReference>
<dbReference type="RefSeq" id="XP_002289285.1">
    <property type="nucleotide sequence ID" value="XM_002289249.1"/>
</dbReference>
<sequence length="138" mass="14939">EWNEMLSKQQYFILRQGGTESPYSSILEAEERPGVYACAGCGTPLFDGSQKFHSGTGWPSFATPVMNDSANPKVSNVEMEDVSQIQYQLAGAEVRCHSCGGHLGDVFADGYLFVGTPAFISGKRYCIDGGALVFVPKE</sequence>
<dbReference type="KEGG" id="tps:THAPSDRAFT_33576"/>
<evidence type="ECO:0000313" key="5">
    <source>
        <dbReference type="Proteomes" id="UP000001449"/>
    </source>
</evidence>
<dbReference type="STRING" id="35128.B8BZ47"/>
<reference evidence="4 5" key="2">
    <citation type="journal article" date="2008" name="Nature">
        <title>The Phaeodactylum genome reveals the evolutionary history of diatom genomes.</title>
        <authorList>
            <person name="Bowler C."/>
            <person name="Allen A.E."/>
            <person name="Badger J.H."/>
            <person name="Grimwood J."/>
            <person name="Jabbari K."/>
            <person name="Kuo A."/>
            <person name="Maheswari U."/>
            <person name="Martens C."/>
            <person name="Maumus F."/>
            <person name="Otillar R.P."/>
            <person name="Rayko E."/>
            <person name="Salamov A."/>
            <person name="Vandepoele K."/>
            <person name="Beszteri B."/>
            <person name="Gruber A."/>
            <person name="Heijde M."/>
            <person name="Katinka M."/>
            <person name="Mock T."/>
            <person name="Valentin K."/>
            <person name="Verret F."/>
            <person name="Berges J.A."/>
            <person name="Brownlee C."/>
            <person name="Cadoret J.P."/>
            <person name="Chiovitti A."/>
            <person name="Choi C.J."/>
            <person name="Coesel S."/>
            <person name="De Martino A."/>
            <person name="Detter J.C."/>
            <person name="Durkin C."/>
            <person name="Falciatore A."/>
            <person name="Fournet J."/>
            <person name="Haruta M."/>
            <person name="Huysman M.J."/>
            <person name="Jenkins B.D."/>
            <person name="Jiroutova K."/>
            <person name="Jorgensen R.E."/>
            <person name="Joubert Y."/>
            <person name="Kaplan A."/>
            <person name="Kroger N."/>
            <person name="Kroth P.G."/>
            <person name="La Roche J."/>
            <person name="Lindquist E."/>
            <person name="Lommer M."/>
            <person name="Martin-Jezequel V."/>
            <person name="Lopez P.J."/>
            <person name="Lucas S."/>
            <person name="Mangogna M."/>
            <person name="McGinnis K."/>
            <person name="Medlin L.K."/>
            <person name="Montsant A."/>
            <person name="Oudot-Le Secq M.P."/>
            <person name="Napoli C."/>
            <person name="Obornik M."/>
            <person name="Parker M.S."/>
            <person name="Petit J.L."/>
            <person name="Porcel B.M."/>
            <person name="Poulsen N."/>
            <person name="Robison M."/>
            <person name="Rychlewski L."/>
            <person name="Rynearson T.A."/>
            <person name="Schmutz J."/>
            <person name="Shapiro H."/>
            <person name="Siaut M."/>
            <person name="Stanley M."/>
            <person name="Sussman M.R."/>
            <person name="Taylor A.R."/>
            <person name="Vardi A."/>
            <person name="von Dassow P."/>
            <person name="Vyverman W."/>
            <person name="Willis A."/>
            <person name="Wyrwicz L.S."/>
            <person name="Rokhsar D.S."/>
            <person name="Weissenbach J."/>
            <person name="Armbrust E.V."/>
            <person name="Green B.R."/>
            <person name="Van de Peer Y."/>
            <person name="Grigoriev I.V."/>
        </authorList>
    </citation>
    <scope>NUCLEOTIDE SEQUENCE [LARGE SCALE GENOMIC DNA]</scope>
    <source>
        <strain evidence="4 5">CCMP1335</strain>
    </source>
</reference>
<dbReference type="PANTHER" id="PTHR10173">
    <property type="entry name" value="METHIONINE SULFOXIDE REDUCTASE"/>
    <property type="match status" value="1"/>
</dbReference>
<dbReference type="Pfam" id="PF01641">
    <property type="entry name" value="SelR"/>
    <property type="match status" value="1"/>
</dbReference>
<reference evidence="4 5" key="1">
    <citation type="journal article" date="2004" name="Science">
        <title>The genome of the diatom Thalassiosira pseudonana: ecology, evolution, and metabolism.</title>
        <authorList>
            <person name="Armbrust E.V."/>
            <person name="Berges J.A."/>
            <person name="Bowler C."/>
            <person name="Green B.R."/>
            <person name="Martinez D."/>
            <person name="Putnam N.H."/>
            <person name="Zhou S."/>
            <person name="Allen A.E."/>
            <person name="Apt K.E."/>
            <person name="Bechner M."/>
            <person name="Brzezinski M.A."/>
            <person name="Chaal B.K."/>
            <person name="Chiovitti A."/>
            <person name="Davis A.K."/>
            <person name="Demarest M.S."/>
            <person name="Detter J.C."/>
            <person name="Glavina T."/>
            <person name="Goodstein D."/>
            <person name="Hadi M.Z."/>
            <person name="Hellsten U."/>
            <person name="Hildebrand M."/>
            <person name="Jenkins B.D."/>
            <person name="Jurka J."/>
            <person name="Kapitonov V.V."/>
            <person name="Kroger N."/>
            <person name="Lau W.W."/>
            <person name="Lane T.W."/>
            <person name="Larimer F.W."/>
            <person name="Lippmeier J.C."/>
            <person name="Lucas S."/>
            <person name="Medina M."/>
            <person name="Montsant A."/>
            <person name="Obornik M."/>
            <person name="Parker M.S."/>
            <person name="Palenik B."/>
            <person name="Pazour G.J."/>
            <person name="Richardson P.M."/>
            <person name="Rynearson T.A."/>
            <person name="Saito M.A."/>
            <person name="Schwartz D.C."/>
            <person name="Thamatrakoln K."/>
            <person name="Valentin K."/>
            <person name="Vardi A."/>
            <person name="Wilkerson F.P."/>
            <person name="Rokhsar D.S."/>
        </authorList>
    </citation>
    <scope>NUCLEOTIDE SEQUENCE [LARGE SCALE GENOMIC DNA]</scope>
    <source>
        <strain evidence="4 5">CCMP1335</strain>
    </source>
</reference>
<dbReference type="Proteomes" id="UP000001449">
    <property type="component" value="Chromosome 4"/>
</dbReference>
<keyword evidence="2" id="KW-0560">Oxidoreductase</keyword>
<evidence type="ECO:0000259" key="3">
    <source>
        <dbReference type="PROSITE" id="PS51790"/>
    </source>
</evidence>
<evidence type="ECO:0000256" key="2">
    <source>
        <dbReference type="ARBA" id="ARBA00023002"/>
    </source>
</evidence>
<dbReference type="GO" id="GO:0030091">
    <property type="term" value="P:protein repair"/>
    <property type="evidence" value="ECO:0007669"/>
    <property type="project" value="InterPro"/>
</dbReference>
<keyword evidence="5" id="KW-1185">Reference proteome</keyword>
<dbReference type="SUPFAM" id="SSF51316">
    <property type="entry name" value="Mss4-like"/>
    <property type="match status" value="1"/>
</dbReference>